<feature type="region of interest" description="Disordered" evidence="1">
    <location>
        <begin position="20"/>
        <end position="144"/>
    </location>
</feature>
<dbReference type="Proteomes" id="UP000735874">
    <property type="component" value="Unassembled WGS sequence"/>
</dbReference>
<dbReference type="AlphaFoldDB" id="A0A8T1CNS8"/>
<comment type="caution">
    <text evidence="3">The sequence shown here is derived from an EMBL/GenBank/DDBJ whole genome shotgun (WGS) entry which is preliminary data.</text>
</comment>
<accession>A0A8T1CNS8</accession>
<dbReference type="Proteomes" id="UP000760860">
    <property type="component" value="Unassembled WGS sequence"/>
</dbReference>
<dbReference type="Proteomes" id="UP000774804">
    <property type="component" value="Unassembled WGS sequence"/>
</dbReference>
<protein>
    <submittedName>
        <fullName evidence="3">Uncharacterized protein</fullName>
    </submittedName>
</protein>
<evidence type="ECO:0000313" key="2">
    <source>
        <dbReference type="EMBL" id="KAG2858917.1"/>
    </source>
</evidence>
<evidence type="ECO:0000313" key="3">
    <source>
        <dbReference type="EMBL" id="KAG2925075.1"/>
    </source>
</evidence>
<dbReference type="Proteomes" id="UP000736787">
    <property type="component" value="Unassembled WGS sequence"/>
</dbReference>
<gene>
    <name evidence="2" type="ORF">PC113_g9412</name>
    <name evidence="3" type="ORF">PC115_g8428</name>
    <name evidence="4" type="ORF">PC117_g9803</name>
    <name evidence="5" type="ORF">PC118_g8662</name>
    <name evidence="6" type="ORF">PC129_g5411</name>
</gene>
<feature type="compositionally biased region" description="Basic and acidic residues" evidence="1">
    <location>
        <begin position="32"/>
        <end position="45"/>
    </location>
</feature>
<name>A0A8T1CNS8_9STRA</name>
<dbReference type="VEuPathDB" id="FungiDB:PC110_g7474"/>
<evidence type="ECO:0000313" key="6">
    <source>
        <dbReference type="EMBL" id="KAG3223925.1"/>
    </source>
</evidence>
<dbReference type="EMBL" id="RCMV01000128">
    <property type="protein sequence ID" value="KAG3223925.1"/>
    <property type="molecule type" value="Genomic_DNA"/>
</dbReference>
<dbReference type="EMBL" id="RCMG01000235">
    <property type="protein sequence ID" value="KAG2858917.1"/>
    <property type="molecule type" value="Genomic_DNA"/>
</dbReference>
<feature type="region of interest" description="Disordered" evidence="1">
    <location>
        <begin position="160"/>
        <end position="205"/>
    </location>
</feature>
<evidence type="ECO:0000313" key="5">
    <source>
        <dbReference type="EMBL" id="KAG2984863.1"/>
    </source>
</evidence>
<organism evidence="3 7">
    <name type="scientific">Phytophthora cactorum</name>
    <dbReference type="NCBI Taxonomy" id="29920"/>
    <lineage>
        <taxon>Eukaryota</taxon>
        <taxon>Sar</taxon>
        <taxon>Stramenopiles</taxon>
        <taxon>Oomycota</taxon>
        <taxon>Peronosporomycetes</taxon>
        <taxon>Peronosporales</taxon>
        <taxon>Peronosporaceae</taxon>
        <taxon>Phytophthora</taxon>
    </lineage>
</organism>
<dbReference type="Proteomes" id="UP000697107">
    <property type="component" value="Unassembled WGS sequence"/>
</dbReference>
<dbReference type="EMBL" id="RCML01000224">
    <property type="protein sequence ID" value="KAG2984863.1"/>
    <property type="molecule type" value="Genomic_DNA"/>
</dbReference>
<proteinExistence type="predicted"/>
<dbReference type="EMBL" id="RCMK01000229">
    <property type="protein sequence ID" value="KAG2942454.1"/>
    <property type="molecule type" value="Genomic_DNA"/>
</dbReference>
<feature type="compositionally biased region" description="Basic and acidic residues" evidence="1">
    <location>
        <begin position="84"/>
        <end position="124"/>
    </location>
</feature>
<sequence>MSGRQPQASFILEKALAKIDGGPCWKSPRNKLTPEQRRLSLEAQRRERRARRTQQRESGESNRGSKPAPGKPKPPGTAAAKEVAPSKETIDVSKKKPAAKDVVQEKDDSVPRRKAAAKESESGARKKKAPAKDVALTHATSPETAVAEVVADMVASVENVDTAVPSRPQAPACVGPRPSSRKSNQVTSRKRRRAVLQGDSDNDDEVRYVESLQHKDTDWKLMDGMDLGHRSLDEAEGGSTLGETRVEAGNHLRGRGKIRK</sequence>
<reference evidence="3" key="1">
    <citation type="submission" date="2018-10" db="EMBL/GenBank/DDBJ databases">
        <title>Effector identification in a new, highly contiguous assembly of the strawberry crown rot pathogen Phytophthora cactorum.</title>
        <authorList>
            <person name="Armitage A.D."/>
            <person name="Nellist C.F."/>
            <person name="Bates H."/>
            <person name="Vickerstaff R.J."/>
            <person name="Harrison R.J."/>
        </authorList>
    </citation>
    <scope>NUCLEOTIDE SEQUENCE</scope>
    <source>
        <strain evidence="2">15-7</strain>
        <strain evidence="3">4032</strain>
        <strain evidence="4">4040</strain>
        <strain evidence="5">P415</strain>
        <strain evidence="6">P421</strain>
    </source>
</reference>
<dbReference type="EMBL" id="RCMI01000217">
    <property type="protein sequence ID" value="KAG2925075.1"/>
    <property type="molecule type" value="Genomic_DNA"/>
</dbReference>
<feature type="region of interest" description="Disordered" evidence="1">
    <location>
        <begin position="230"/>
        <end position="260"/>
    </location>
</feature>
<evidence type="ECO:0000313" key="4">
    <source>
        <dbReference type="EMBL" id="KAG2942454.1"/>
    </source>
</evidence>
<evidence type="ECO:0000313" key="7">
    <source>
        <dbReference type="Proteomes" id="UP000774804"/>
    </source>
</evidence>
<evidence type="ECO:0000256" key="1">
    <source>
        <dbReference type="SAM" id="MobiDB-lite"/>
    </source>
</evidence>